<dbReference type="RefSeq" id="WP_218545704.1">
    <property type="nucleotide sequence ID" value="NZ_JAGSPD010000005.1"/>
</dbReference>
<protein>
    <recommendedName>
        <fullName evidence="4 12">tRNA uridine 5-carboxymethylaminomethyl modification enzyme MnmG</fullName>
    </recommendedName>
    <alternativeName>
        <fullName evidence="11 12">Glucose-inhibited division protein A</fullName>
    </alternativeName>
</protein>
<dbReference type="InterPro" id="IPR026904">
    <property type="entry name" value="MnmG_C"/>
</dbReference>
<comment type="subcellular location">
    <subcellularLocation>
        <location evidence="12">Cytoplasm</location>
    </subcellularLocation>
</comment>
<evidence type="ECO:0000256" key="8">
    <source>
        <dbReference type="ARBA" id="ARBA00022827"/>
    </source>
</evidence>
<dbReference type="InterPro" id="IPR047001">
    <property type="entry name" value="MnmG_C_subdom"/>
</dbReference>
<comment type="caution">
    <text evidence="14">The sequence shown here is derived from an EMBL/GenBank/DDBJ whole genome shotgun (WGS) entry which is preliminary data.</text>
</comment>
<evidence type="ECO:0000256" key="11">
    <source>
        <dbReference type="ARBA" id="ARBA00031800"/>
    </source>
</evidence>
<evidence type="ECO:0000313" key="15">
    <source>
        <dbReference type="Proteomes" id="UP001138894"/>
    </source>
</evidence>
<keyword evidence="7 12" id="KW-0819">tRNA processing</keyword>
<dbReference type="GO" id="GO:0030488">
    <property type="term" value="P:tRNA methylation"/>
    <property type="evidence" value="ECO:0007669"/>
    <property type="project" value="TreeGrafter"/>
</dbReference>
<dbReference type="GO" id="GO:0005829">
    <property type="term" value="C:cytosol"/>
    <property type="evidence" value="ECO:0007669"/>
    <property type="project" value="TreeGrafter"/>
</dbReference>
<dbReference type="PANTHER" id="PTHR11806:SF0">
    <property type="entry name" value="PROTEIN MTO1 HOMOLOG, MITOCHONDRIAL"/>
    <property type="match status" value="1"/>
</dbReference>
<keyword evidence="6 12" id="KW-0285">Flavoprotein</keyword>
<reference evidence="14" key="1">
    <citation type="submission" date="2021-04" db="EMBL/GenBank/DDBJ databases">
        <authorList>
            <person name="Pira H."/>
            <person name="Risdian C."/>
            <person name="Wink J."/>
        </authorList>
    </citation>
    <scope>NUCLEOTIDE SEQUENCE</scope>
    <source>
        <strain evidence="14">WHY3</strain>
    </source>
</reference>
<dbReference type="GO" id="GO:0002098">
    <property type="term" value="P:tRNA wobble uridine modification"/>
    <property type="evidence" value="ECO:0007669"/>
    <property type="project" value="InterPro"/>
</dbReference>
<sequence length="623" mass="69785">MFNEVYDVIVVGAGHAGSEAAAAAANMGSKTLLITMNLQNIAQMSCNPAMGGIAKGQIVREIDALGGYSGIVSDTSAIQFKMLNKSKGPAMWSPRVQSDRMRFAEDWRLLLENTPNLDFYQEMVSGLLIEKDKIVGVKTSLGIEVKAKTVVLTNGTFLNGLIHIGDKNFGGGRAGERAATGITEELIEMGFDSGRMKTGTPPRVDGRSLDYSVMIEQPGDENPEKFSYIDVTKPLKEQRSCHMTYTSPEVHDLLREGFDRSPMFNGRIKSVGPRYCPSIEDKINRFADKDRHQLFVEPEGWNTVEVYVNGFSTSLPEDVQFNALKSVKGFENVKFFRPGYAIEYDYFPPTQLKHTLETKLVDGLFFAGQINGTTGYEEAASQGLMAGINASLKVQEKDAFTLKRDEAYIGVLIDDLITKGTEEPYRMFTSRAEYRTLLRQDNADFRLTPKGYELGLASEKRLKRMEEKQSKSDAFVQFFKDTSVKPDEINPVLESKNSAKVKQQDKMFKLYARPNITIEDMRKVHSVDEYITANNLDAEIIEQTEIQVKYAGYIEKEKNNADKLNRLENVKIPSNFDYSKLKSMSMEARQKLTEIQPVTISQASRISGVSPNDVSVLLVYLGR</sequence>
<name>A0A9X1JN39_9FLAO</name>
<evidence type="ECO:0000256" key="1">
    <source>
        <dbReference type="ARBA" id="ARBA00001974"/>
    </source>
</evidence>
<evidence type="ECO:0000256" key="7">
    <source>
        <dbReference type="ARBA" id="ARBA00022694"/>
    </source>
</evidence>
<dbReference type="FunFam" id="1.10.150.570:FF:000001">
    <property type="entry name" value="tRNA uridine 5-carboxymethylaminomethyl modification enzyme MnmG"/>
    <property type="match status" value="1"/>
</dbReference>
<evidence type="ECO:0000256" key="4">
    <source>
        <dbReference type="ARBA" id="ARBA00020461"/>
    </source>
</evidence>
<dbReference type="PROSITE" id="PS01281">
    <property type="entry name" value="GIDA_2"/>
    <property type="match status" value="1"/>
</dbReference>
<dbReference type="InterPro" id="IPR020595">
    <property type="entry name" value="MnmG-rel_CS"/>
</dbReference>
<dbReference type="Pfam" id="PF21680">
    <property type="entry name" value="GIDA_C_1st"/>
    <property type="match status" value="1"/>
</dbReference>
<evidence type="ECO:0000256" key="10">
    <source>
        <dbReference type="ARBA" id="ARBA00025948"/>
    </source>
</evidence>
<comment type="function">
    <text evidence="2 12">NAD-binding protein involved in the addition of a carboxymethylaminomethyl (cmnm) group at the wobble position (U34) of certain tRNAs, forming tRNA-cmnm(5)s(2)U34.</text>
</comment>
<evidence type="ECO:0000259" key="13">
    <source>
        <dbReference type="SMART" id="SM01228"/>
    </source>
</evidence>
<keyword evidence="8 12" id="KW-0274">FAD</keyword>
<keyword evidence="9 12" id="KW-0520">NAD</keyword>
<dbReference type="HAMAP" id="MF_00129">
    <property type="entry name" value="MnmG_GidA"/>
    <property type="match status" value="1"/>
</dbReference>
<dbReference type="InterPro" id="IPR040131">
    <property type="entry name" value="MnmG_N"/>
</dbReference>
<dbReference type="PANTHER" id="PTHR11806">
    <property type="entry name" value="GLUCOSE INHIBITED DIVISION PROTEIN A"/>
    <property type="match status" value="1"/>
</dbReference>
<dbReference type="EMBL" id="JAGSPD010000005">
    <property type="protein sequence ID" value="MBV7269140.1"/>
    <property type="molecule type" value="Genomic_DNA"/>
</dbReference>
<comment type="subunit">
    <text evidence="10 12">Homodimer. Heterotetramer of two MnmE and two MnmG subunits.</text>
</comment>
<dbReference type="FunFam" id="1.10.10.1800:FF:000003">
    <property type="entry name" value="tRNA uridine 5-carboxymethylaminomethyl modification enzyme MnmG"/>
    <property type="match status" value="1"/>
</dbReference>
<dbReference type="InterPro" id="IPR004416">
    <property type="entry name" value="MnmG"/>
</dbReference>
<feature type="binding site" evidence="12">
    <location>
        <begin position="12"/>
        <end position="17"/>
    </location>
    <ligand>
        <name>FAD</name>
        <dbReference type="ChEBI" id="CHEBI:57692"/>
    </ligand>
</feature>
<dbReference type="Proteomes" id="UP001138894">
    <property type="component" value="Unassembled WGS sequence"/>
</dbReference>
<feature type="binding site" evidence="12">
    <location>
        <begin position="272"/>
        <end position="286"/>
    </location>
    <ligand>
        <name>NAD(+)</name>
        <dbReference type="ChEBI" id="CHEBI:57540"/>
    </ligand>
</feature>
<proteinExistence type="inferred from homology"/>
<dbReference type="SMART" id="SM01228">
    <property type="entry name" value="GIDA_assoc_3"/>
    <property type="match status" value="1"/>
</dbReference>
<keyword evidence="5 12" id="KW-0963">Cytoplasm</keyword>
<evidence type="ECO:0000256" key="5">
    <source>
        <dbReference type="ARBA" id="ARBA00022490"/>
    </source>
</evidence>
<evidence type="ECO:0000256" key="9">
    <source>
        <dbReference type="ARBA" id="ARBA00023027"/>
    </source>
</evidence>
<comment type="similarity">
    <text evidence="3 12">Belongs to the MnmG family.</text>
</comment>
<dbReference type="Pfam" id="PF01134">
    <property type="entry name" value="GIDA"/>
    <property type="match status" value="1"/>
</dbReference>
<dbReference type="NCBIfam" id="TIGR00136">
    <property type="entry name" value="mnmG_gidA"/>
    <property type="match status" value="1"/>
</dbReference>
<dbReference type="AlphaFoldDB" id="A0A9X1JN39"/>
<dbReference type="GO" id="GO:0050660">
    <property type="term" value="F:flavin adenine dinucleotide binding"/>
    <property type="evidence" value="ECO:0007669"/>
    <property type="project" value="UniProtKB-UniRule"/>
</dbReference>
<dbReference type="PROSITE" id="PS01280">
    <property type="entry name" value="GIDA_1"/>
    <property type="match status" value="1"/>
</dbReference>
<dbReference type="FunFam" id="3.50.50.60:FF:000002">
    <property type="entry name" value="tRNA uridine 5-carboxymethylaminomethyl modification enzyme MnmG"/>
    <property type="match status" value="1"/>
</dbReference>
<comment type="cofactor">
    <cofactor evidence="1 12">
        <name>FAD</name>
        <dbReference type="ChEBI" id="CHEBI:57692"/>
    </cofactor>
</comment>
<dbReference type="InterPro" id="IPR049312">
    <property type="entry name" value="GIDA_C_N"/>
</dbReference>
<organism evidence="14 15">
    <name type="scientific">Winogradskyella luteola</name>
    <dbReference type="NCBI Taxonomy" id="2828330"/>
    <lineage>
        <taxon>Bacteria</taxon>
        <taxon>Pseudomonadati</taxon>
        <taxon>Bacteroidota</taxon>
        <taxon>Flavobacteriia</taxon>
        <taxon>Flavobacteriales</taxon>
        <taxon>Flavobacteriaceae</taxon>
        <taxon>Winogradskyella</taxon>
    </lineage>
</organism>
<evidence type="ECO:0000256" key="6">
    <source>
        <dbReference type="ARBA" id="ARBA00022630"/>
    </source>
</evidence>
<gene>
    <name evidence="12 14" type="primary">mnmG</name>
    <name evidence="12" type="synonym">gidA</name>
    <name evidence="14" type="ORF">KCG49_08070</name>
</gene>
<evidence type="ECO:0000313" key="14">
    <source>
        <dbReference type="EMBL" id="MBV7269140.1"/>
    </source>
</evidence>
<accession>A0A9X1JN39</accession>
<comment type="caution">
    <text evidence="12">Lacks conserved residue(s) required for the propagation of feature annotation.</text>
</comment>
<evidence type="ECO:0000256" key="3">
    <source>
        <dbReference type="ARBA" id="ARBA00007653"/>
    </source>
</evidence>
<dbReference type="Pfam" id="PF13932">
    <property type="entry name" value="SAM_GIDA_C"/>
    <property type="match status" value="1"/>
</dbReference>
<dbReference type="InterPro" id="IPR002218">
    <property type="entry name" value="MnmG-rel"/>
</dbReference>
<keyword evidence="15" id="KW-1185">Reference proteome</keyword>
<evidence type="ECO:0000256" key="12">
    <source>
        <dbReference type="HAMAP-Rule" id="MF_00129"/>
    </source>
</evidence>
<feature type="domain" description="tRNA uridine 5-carboxymethylaminomethyl modification enzyme C-terminal subdomain" evidence="13">
    <location>
        <begin position="548"/>
        <end position="619"/>
    </location>
</feature>
<evidence type="ECO:0000256" key="2">
    <source>
        <dbReference type="ARBA" id="ARBA00003717"/>
    </source>
</evidence>